<gene>
    <name evidence="1" type="ORF">RFI_01592</name>
</gene>
<dbReference type="InterPro" id="IPR015915">
    <property type="entry name" value="Kelch-typ_b-propeller"/>
</dbReference>
<keyword evidence="2" id="KW-1185">Reference proteome</keyword>
<evidence type="ECO:0000313" key="2">
    <source>
        <dbReference type="Proteomes" id="UP000023152"/>
    </source>
</evidence>
<proteinExistence type="predicted"/>
<evidence type="ECO:0000313" key="1">
    <source>
        <dbReference type="EMBL" id="ETO35473.1"/>
    </source>
</evidence>
<protein>
    <recommendedName>
        <fullName evidence="3">Kelch motif family protein</fullName>
    </recommendedName>
</protein>
<dbReference type="Gene3D" id="2.120.10.80">
    <property type="entry name" value="Kelch-type beta propeller"/>
    <property type="match status" value="1"/>
</dbReference>
<evidence type="ECO:0008006" key="3">
    <source>
        <dbReference type="Google" id="ProtNLM"/>
    </source>
</evidence>
<dbReference type="InterPro" id="IPR006652">
    <property type="entry name" value="Kelch_1"/>
</dbReference>
<dbReference type="EMBL" id="ASPP01001568">
    <property type="protein sequence ID" value="ETO35473.1"/>
    <property type="molecule type" value="Genomic_DNA"/>
</dbReference>
<dbReference type="SUPFAM" id="SSF117281">
    <property type="entry name" value="Kelch motif"/>
    <property type="match status" value="1"/>
</dbReference>
<accession>X6PBI4</accession>
<comment type="caution">
    <text evidence="1">The sequence shown here is derived from an EMBL/GenBank/DDBJ whole genome shotgun (WGS) entry which is preliminary data.</text>
</comment>
<sequence length="242" mass="28409">MVISLLEKRVIIDIDTIQKNKRLHDFQIVIQQIGRDKDNCQGARAVIDGINNHLLFIAYRSSNISVFYLNTFQFIKHDTLPTDDWTFYHWQEIIKINEEKKKKRNYEMLLFCQKMGLSIEYGEDNNTFQFHQIPVCDNIAQSHSYAYVYVNDAILFFGGCNGSIICEIFSKSVHKYSIRENKWIIFQNTLPSPLCGCVAILSEDNTYVHIIGGWDWKIFLSTHMKTKVSEWLSEEEMTIQMQ</sequence>
<dbReference type="Pfam" id="PF01344">
    <property type="entry name" value="Kelch_1"/>
    <property type="match status" value="1"/>
</dbReference>
<organism evidence="1 2">
    <name type="scientific">Reticulomyxa filosa</name>
    <dbReference type="NCBI Taxonomy" id="46433"/>
    <lineage>
        <taxon>Eukaryota</taxon>
        <taxon>Sar</taxon>
        <taxon>Rhizaria</taxon>
        <taxon>Retaria</taxon>
        <taxon>Foraminifera</taxon>
        <taxon>Monothalamids</taxon>
        <taxon>Reticulomyxidae</taxon>
        <taxon>Reticulomyxa</taxon>
    </lineage>
</organism>
<dbReference type="AlphaFoldDB" id="X6PBI4"/>
<name>X6PBI4_RETFI</name>
<dbReference type="Proteomes" id="UP000023152">
    <property type="component" value="Unassembled WGS sequence"/>
</dbReference>
<reference evidence="1 2" key="1">
    <citation type="journal article" date="2013" name="Curr. Biol.">
        <title>The Genome of the Foraminiferan Reticulomyxa filosa.</title>
        <authorList>
            <person name="Glockner G."/>
            <person name="Hulsmann N."/>
            <person name="Schleicher M."/>
            <person name="Noegel A.A."/>
            <person name="Eichinger L."/>
            <person name="Gallinger C."/>
            <person name="Pawlowski J."/>
            <person name="Sierra R."/>
            <person name="Euteneuer U."/>
            <person name="Pillet L."/>
            <person name="Moustafa A."/>
            <person name="Platzer M."/>
            <person name="Groth M."/>
            <person name="Szafranski K."/>
            <person name="Schliwa M."/>
        </authorList>
    </citation>
    <scope>NUCLEOTIDE SEQUENCE [LARGE SCALE GENOMIC DNA]</scope>
</reference>